<dbReference type="InterPro" id="IPR000719">
    <property type="entry name" value="Prot_kinase_dom"/>
</dbReference>
<dbReference type="InterPro" id="IPR008271">
    <property type="entry name" value="Ser/Thr_kinase_AS"/>
</dbReference>
<evidence type="ECO:0000256" key="2">
    <source>
        <dbReference type="ARBA" id="ARBA00022741"/>
    </source>
</evidence>
<dbReference type="GO" id="GO:0005524">
    <property type="term" value="F:ATP binding"/>
    <property type="evidence" value="ECO:0007669"/>
    <property type="project" value="UniProtKB-UniRule"/>
</dbReference>
<dbReference type="Pfam" id="PF00069">
    <property type="entry name" value="Pkinase"/>
    <property type="match status" value="1"/>
</dbReference>
<dbReference type="Gene3D" id="1.10.510.10">
    <property type="entry name" value="Transferase(Phosphotransferase) domain 1"/>
    <property type="match status" value="1"/>
</dbReference>
<keyword evidence="4 7" id="KW-0067">ATP-binding</keyword>
<feature type="binding site" evidence="7">
    <location>
        <position position="58"/>
    </location>
    <ligand>
        <name>ATP</name>
        <dbReference type="ChEBI" id="CHEBI:30616"/>
    </ligand>
</feature>
<dbReference type="InterPro" id="IPR011009">
    <property type="entry name" value="Kinase-like_dom_sf"/>
</dbReference>
<evidence type="ECO:0000256" key="5">
    <source>
        <dbReference type="ARBA" id="ARBA00047899"/>
    </source>
</evidence>
<feature type="compositionally biased region" description="Basic residues" evidence="9">
    <location>
        <begin position="434"/>
        <end position="444"/>
    </location>
</feature>
<dbReference type="SUPFAM" id="SSF56112">
    <property type="entry name" value="Protein kinase-like (PK-like)"/>
    <property type="match status" value="1"/>
</dbReference>
<dbReference type="InterPro" id="IPR017441">
    <property type="entry name" value="Protein_kinase_ATP_BS"/>
</dbReference>
<protein>
    <recommendedName>
        <fullName evidence="10">Protein kinase domain-containing protein</fullName>
    </recommendedName>
</protein>
<evidence type="ECO:0000256" key="4">
    <source>
        <dbReference type="ARBA" id="ARBA00022840"/>
    </source>
</evidence>
<evidence type="ECO:0000259" key="10">
    <source>
        <dbReference type="PROSITE" id="PS50011"/>
    </source>
</evidence>
<feature type="domain" description="Protein kinase" evidence="10">
    <location>
        <begin position="26"/>
        <end position="303"/>
    </location>
</feature>
<reference evidence="11" key="1">
    <citation type="journal article" date="2020" name="J. Eukaryot. Microbiol.">
        <title>De novo Sequencing, Assembly and Annotation of the Transcriptome for the Free-Living Testate Amoeba Arcella intermedia.</title>
        <authorList>
            <person name="Ribeiro G.M."/>
            <person name="Porfirio-Sousa A.L."/>
            <person name="Maurer-Alcala X.X."/>
            <person name="Katz L.A."/>
            <person name="Lahr D.J.G."/>
        </authorList>
    </citation>
    <scope>NUCLEOTIDE SEQUENCE</scope>
</reference>
<evidence type="ECO:0000256" key="8">
    <source>
        <dbReference type="RuleBase" id="RU000304"/>
    </source>
</evidence>
<dbReference type="GO" id="GO:0004674">
    <property type="term" value="F:protein serine/threonine kinase activity"/>
    <property type="evidence" value="ECO:0007669"/>
    <property type="project" value="UniProtKB-KW"/>
</dbReference>
<dbReference type="SMART" id="SM00220">
    <property type="entry name" value="S_TKc"/>
    <property type="match status" value="1"/>
</dbReference>
<evidence type="ECO:0000256" key="9">
    <source>
        <dbReference type="SAM" id="MobiDB-lite"/>
    </source>
</evidence>
<feature type="compositionally biased region" description="Low complexity" evidence="9">
    <location>
        <begin position="373"/>
        <end position="386"/>
    </location>
</feature>
<feature type="compositionally biased region" description="Low complexity" evidence="9">
    <location>
        <begin position="394"/>
        <end position="404"/>
    </location>
</feature>
<keyword evidence="2 7" id="KW-0547">Nucleotide-binding</keyword>
<feature type="compositionally biased region" description="Low complexity" evidence="9">
    <location>
        <begin position="419"/>
        <end position="433"/>
    </location>
</feature>
<dbReference type="PANTHER" id="PTHR44329">
    <property type="entry name" value="SERINE/THREONINE-PROTEIN KINASE TNNI3K-RELATED"/>
    <property type="match status" value="1"/>
</dbReference>
<dbReference type="PROSITE" id="PS50011">
    <property type="entry name" value="PROTEIN_KINASE_DOM"/>
    <property type="match status" value="1"/>
</dbReference>
<dbReference type="Gene3D" id="3.30.200.20">
    <property type="entry name" value="Phosphorylase Kinase, domain 1"/>
    <property type="match status" value="1"/>
</dbReference>
<feature type="compositionally biased region" description="Basic residues" evidence="9">
    <location>
        <begin position="457"/>
        <end position="467"/>
    </location>
</feature>
<sequence>MDPEIQQMQQVLISESPDWLVSTKDVQFSSLIGEGVSAKVYKGIYRHLGQDNEIAIKKLDLTAGNSKAQKNLHNFKQEMDILIQLNSPYIVSLYGVVAEPRICLILEYCSGGALYNELKKDTKIGWENFFQWGSEIIQGLNTLHNSDPQIVHRDLKTLNLLIDADNHIKIADFGLSRIIKTEQRLSTLSKLRGTYCYTAPEIYFGNKYTYKSDIYSLSIILWEIVTKVVKGTYVPPYSEFDKISFDFQIIISVAKKEMRPSISELVPLSIKELIESIWSPSPEKRPTTTQLYSIFTAIRKEYIKHKSTWDNCLANSTPVPVEVSSIDNNIPDFVFLETGVTELTLLDSPPMAKNAPVVTSSSPRIRLIDSSRQRSSSTPPRRTTSPSPSPSPSPVTSTSNSPKTPKMERVFAPLPDAKTPPLLSISTSSSPPRSIHKTKAKKVLIKSIENVGESPKNKRRITTKTNKKSNSFDGLE</sequence>
<comment type="catalytic activity">
    <reaction evidence="6">
        <text>L-seryl-[protein] + ATP = O-phospho-L-seryl-[protein] + ADP + H(+)</text>
        <dbReference type="Rhea" id="RHEA:17989"/>
        <dbReference type="Rhea" id="RHEA-COMP:9863"/>
        <dbReference type="Rhea" id="RHEA-COMP:11604"/>
        <dbReference type="ChEBI" id="CHEBI:15378"/>
        <dbReference type="ChEBI" id="CHEBI:29999"/>
        <dbReference type="ChEBI" id="CHEBI:30616"/>
        <dbReference type="ChEBI" id="CHEBI:83421"/>
        <dbReference type="ChEBI" id="CHEBI:456216"/>
        <dbReference type="EC" id="2.7.11.1"/>
    </reaction>
</comment>
<name>A0A6B2L2N9_9EUKA</name>
<keyword evidence="8" id="KW-0723">Serine/threonine-protein kinase</keyword>
<evidence type="ECO:0000313" key="11">
    <source>
        <dbReference type="EMBL" id="NDV31274.1"/>
    </source>
</evidence>
<dbReference type="AlphaFoldDB" id="A0A6B2L2N9"/>
<evidence type="ECO:0000256" key="7">
    <source>
        <dbReference type="PROSITE-ProRule" id="PRU10141"/>
    </source>
</evidence>
<dbReference type="PROSITE" id="PS00107">
    <property type="entry name" value="PROTEIN_KINASE_ATP"/>
    <property type="match status" value="1"/>
</dbReference>
<evidence type="ECO:0000256" key="1">
    <source>
        <dbReference type="ARBA" id="ARBA00022679"/>
    </source>
</evidence>
<dbReference type="InterPro" id="IPR051681">
    <property type="entry name" value="Ser/Thr_Kinases-Pseudokinases"/>
</dbReference>
<accession>A0A6B2L2N9</accession>
<comment type="catalytic activity">
    <reaction evidence="5">
        <text>L-threonyl-[protein] + ATP = O-phospho-L-threonyl-[protein] + ADP + H(+)</text>
        <dbReference type="Rhea" id="RHEA:46608"/>
        <dbReference type="Rhea" id="RHEA-COMP:11060"/>
        <dbReference type="Rhea" id="RHEA-COMP:11605"/>
        <dbReference type="ChEBI" id="CHEBI:15378"/>
        <dbReference type="ChEBI" id="CHEBI:30013"/>
        <dbReference type="ChEBI" id="CHEBI:30616"/>
        <dbReference type="ChEBI" id="CHEBI:61977"/>
        <dbReference type="ChEBI" id="CHEBI:456216"/>
        <dbReference type="EC" id="2.7.11.1"/>
    </reaction>
</comment>
<keyword evidence="1" id="KW-0808">Transferase</keyword>
<dbReference type="EMBL" id="GIBP01002305">
    <property type="protein sequence ID" value="NDV31274.1"/>
    <property type="molecule type" value="Transcribed_RNA"/>
</dbReference>
<proteinExistence type="inferred from homology"/>
<comment type="similarity">
    <text evidence="8">Belongs to the protein kinase superfamily.</text>
</comment>
<feature type="region of interest" description="Disordered" evidence="9">
    <location>
        <begin position="350"/>
        <end position="476"/>
    </location>
</feature>
<organism evidence="11">
    <name type="scientific">Arcella intermedia</name>
    <dbReference type="NCBI Taxonomy" id="1963864"/>
    <lineage>
        <taxon>Eukaryota</taxon>
        <taxon>Amoebozoa</taxon>
        <taxon>Tubulinea</taxon>
        <taxon>Elardia</taxon>
        <taxon>Arcellinida</taxon>
        <taxon>Sphaerothecina</taxon>
        <taxon>Arcellidae</taxon>
        <taxon>Arcella</taxon>
    </lineage>
</organism>
<evidence type="ECO:0000256" key="6">
    <source>
        <dbReference type="ARBA" id="ARBA00048679"/>
    </source>
</evidence>
<dbReference type="PANTHER" id="PTHR44329:SF288">
    <property type="entry name" value="MITOGEN-ACTIVATED PROTEIN KINASE KINASE KINASE 20"/>
    <property type="match status" value="1"/>
</dbReference>
<keyword evidence="3" id="KW-0418">Kinase</keyword>
<evidence type="ECO:0000256" key="3">
    <source>
        <dbReference type="ARBA" id="ARBA00022777"/>
    </source>
</evidence>
<dbReference type="PROSITE" id="PS00108">
    <property type="entry name" value="PROTEIN_KINASE_ST"/>
    <property type="match status" value="1"/>
</dbReference>